<accession>A0A1R1RJ89</accession>
<keyword evidence="1" id="KW-1133">Transmembrane helix</keyword>
<evidence type="ECO:0000313" key="2">
    <source>
        <dbReference type="EMBL" id="OMI07636.1"/>
    </source>
</evidence>
<sequence>MNRTMTSLISLGAGAFMYYMATQNDMMNKRNMRRLRRRVMKMF</sequence>
<feature type="transmembrane region" description="Helical" evidence="1">
    <location>
        <begin position="6"/>
        <end position="27"/>
    </location>
</feature>
<keyword evidence="1" id="KW-0812">Transmembrane</keyword>
<name>A0A1R1QSI0_9BACI</name>
<dbReference type="Proteomes" id="UP000187367">
    <property type="component" value="Unassembled WGS sequence"/>
</dbReference>
<keyword evidence="3" id="KW-1185">Reference proteome</keyword>
<proteinExistence type="predicted"/>
<dbReference type="AlphaFoldDB" id="A0A1R1QSI0"/>
<evidence type="ECO:0000313" key="3">
    <source>
        <dbReference type="Proteomes" id="UP000187367"/>
    </source>
</evidence>
<protein>
    <submittedName>
        <fullName evidence="2">DUF3918 domain-containing protein</fullName>
    </submittedName>
</protein>
<dbReference type="Pfam" id="PF13056">
    <property type="entry name" value="DUF3918"/>
    <property type="match status" value="1"/>
</dbReference>
<gene>
    <name evidence="2" type="ORF">BW143_07095</name>
</gene>
<dbReference type="GeneID" id="92790828"/>
<reference evidence="2 3" key="1">
    <citation type="submission" date="2017-01" db="EMBL/GenBank/DDBJ databases">
        <title>Bacillus phylogenomics.</title>
        <authorList>
            <person name="Dunlap C."/>
        </authorList>
    </citation>
    <scope>NUCLEOTIDE SEQUENCE [LARGE SCALE GENOMIC DNA]</scope>
    <source>
        <strain evidence="2 3">NRRL B-41282</strain>
    </source>
</reference>
<organism evidence="2 3">
    <name type="scientific">Bacillus swezeyi</name>
    <dbReference type="NCBI Taxonomy" id="1925020"/>
    <lineage>
        <taxon>Bacteria</taxon>
        <taxon>Bacillati</taxon>
        <taxon>Bacillota</taxon>
        <taxon>Bacilli</taxon>
        <taxon>Bacillales</taxon>
        <taxon>Bacillaceae</taxon>
        <taxon>Bacillus</taxon>
    </lineage>
</organism>
<dbReference type="InterPro" id="IPR025029">
    <property type="entry name" value="DUF3918"/>
</dbReference>
<keyword evidence="1" id="KW-0472">Membrane</keyword>
<dbReference type="RefSeq" id="WP_076763412.1">
    <property type="nucleotide sequence ID" value="NZ_CP133085.1"/>
</dbReference>
<evidence type="ECO:0000256" key="1">
    <source>
        <dbReference type="SAM" id="Phobius"/>
    </source>
</evidence>
<accession>A0A1R1QSI0</accession>
<dbReference type="EMBL" id="MTJL01000010">
    <property type="protein sequence ID" value="OMI07636.1"/>
    <property type="molecule type" value="Genomic_DNA"/>
</dbReference>
<comment type="caution">
    <text evidence="2">The sequence shown here is derived from an EMBL/GenBank/DDBJ whole genome shotgun (WGS) entry which is preliminary data.</text>
</comment>